<dbReference type="EMBL" id="CT573213">
    <property type="protein sequence ID" value="CAJ62843.1"/>
    <property type="molecule type" value="Genomic_DNA"/>
</dbReference>
<dbReference type="HOGENOM" id="CLU_2972833_0_0_11"/>
<sequence>MAEGAVETPQAARFSLSADQSAGHPAGRFASHLADRPTGRFADPDALTPIERTPSLTL</sequence>
<dbReference type="KEGG" id="fal:FRAAL4201"/>
<reference evidence="2 3" key="1">
    <citation type="journal article" date="2007" name="Genome Res.">
        <title>Genome characteristics of facultatively symbiotic Frankia sp. strains reflect host range and host plant biogeography.</title>
        <authorList>
            <person name="Normand P."/>
            <person name="Lapierre P."/>
            <person name="Tisa L.S."/>
            <person name="Gogarten J.P."/>
            <person name="Alloisio N."/>
            <person name="Bagnarol E."/>
            <person name="Bassi C.A."/>
            <person name="Berry A.M."/>
            <person name="Bickhart D.M."/>
            <person name="Choisne N."/>
            <person name="Couloux A."/>
            <person name="Cournoyer B."/>
            <person name="Cruveiller S."/>
            <person name="Daubin V."/>
            <person name="Demange N."/>
            <person name="Francino M.P."/>
            <person name="Goltsman E."/>
            <person name="Huang Y."/>
            <person name="Kopp O.R."/>
            <person name="Labarre L."/>
            <person name="Lapidus A."/>
            <person name="Lavire C."/>
            <person name="Marechal J."/>
            <person name="Martinez M."/>
            <person name="Mastronunzio J.E."/>
            <person name="Mullin B.C."/>
            <person name="Niemann J."/>
            <person name="Pujic P."/>
            <person name="Rawnsley T."/>
            <person name="Rouy Z."/>
            <person name="Schenowitz C."/>
            <person name="Sellstedt A."/>
            <person name="Tavares F."/>
            <person name="Tomkins J.P."/>
            <person name="Vallenet D."/>
            <person name="Valverde C."/>
            <person name="Wall L.G."/>
            <person name="Wang Y."/>
            <person name="Medigue C."/>
            <person name="Benson D.R."/>
        </authorList>
    </citation>
    <scope>NUCLEOTIDE SEQUENCE [LARGE SCALE GENOMIC DNA]</scope>
    <source>
        <strain evidence="3">DSM 45986 / CECT 9034 / ACN14a</strain>
    </source>
</reference>
<name>Q0RI29_FRAAA</name>
<dbReference type="AlphaFoldDB" id="Q0RI29"/>
<proteinExistence type="predicted"/>
<protein>
    <submittedName>
        <fullName evidence="2">Uncharacterized protein</fullName>
    </submittedName>
</protein>
<organism evidence="2 3">
    <name type="scientific">Frankia alni (strain DSM 45986 / CECT 9034 / ACN14a)</name>
    <dbReference type="NCBI Taxonomy" id="326424"/>
    <lineage>
        <taxon>Bacteria</taxon>
        <taxon>Bacillati</taxon>
        <taxon>Actinomycetota</taxon>
        <taxon>Actinomycetes</taxon>
        <taxon>Frankiales</taxon>
        <taxon>Frankiaceae</taxon>
        <taxon>Frankia</taxon>
    </lineage>
</organism>
<dbReference type="Proteomes" id="UP000000657">
    <property type="component" value="Chromosome"/>
</dbReference>
<evidence type="ECO:0000313" key="2">
    <source>
        <dbReference type="EMBL" id="CAJ62843.1"/>
    </source>
</evidence>
<gene>
    <name evidence="2" type="ordered locus">FRAAL4201</name>
</gene>
<keyword evidence="3" id="KW-1185">Reference proteome</keyword>
<evidence type="ECO:0000313" key="3">
    <source>
        <dbReference type="Proteomes" id="UP000000657"/>
    </source>
</evidence>
<dbReference type="STRING" id="326424.FRAAL4201"/>
<evidence type="ECO:0000256" key="1">
    <source>
        <dbReference type="SAM" id="MobiDB-lite"/>
    </source>
</evidence>
<feature type="region of interest" description="Disordered" evidence="1">
    <location>
        <begin position="1"/>
        <end position="58"/>
    </location>
</feature>
<accession>Q0RI29</accession>